<gene>
    <name evidence="2" type="ORF">An11g10480</name>
</gene>
<keyword evidence="1" id="KW-0472">Membrane</keyword>
<sequence length="75" mass="8205">MTTQIFQVPRSEATSGIERVLQLAVATAGKYGSDGRFILWGVGGTDAILLIVVSSVTCVIDYEFYYSKERGGKKR</sequence>
<feature type="transmembrane region" description="Helical" evidence="1">
    <location>
        <begin position="37"/>
        <end position="65"/>
    </location>
</feature>
<evidence type="ECO:0000256" key="1">
    <source>
        <dbReference type="SAM" id="Phobius"/>
    </source>
</evidence>
<keyword evidence="1" id="KW-1133">Transmembrane helix</keyword>
<dbReference type="RefSeq" id="XP_059606419.1">
    <property type="nucleotide sequence ID" value="XM_059750556.1"/>
</dbReference>
<dbReference type="GeneID" id="84592419"/>
<reference evidence="2" key="1">
    <citation type="submission" date="2025-02" db="EMBL/GenBank/DDBJ databases">
        <authorList>
            <consortium name="NCBI Genome Project"/>
        </authorList>
    </citation>
    <scope>NUCLEOTIDE SEQUENCE</scope>
</reference>
<dbReference type="VEuPathDB" id="FungiDB:An11g10480"/>
<dbReference type="KEGG" id="ang:An11g10480"/>
<organism evidence="2">
    <name type="scientific">Aspergillus niger</name>
    <dbReference type="NCBI Taxonomy" id="5061"/>
    <lineage>
        <taxon>Eukaryota</taxon>
        <taxon>Fungi</taxon>
        <taxon>Dikarya</taxon>
        <taxon>Ascomycota</taxon>
        <taxon>Pezizomycotina</taxon>
        <taxon>Eurotiomycetes</taxon>
        <taxon>Eurotiomycetidae</taxon>
        <taxon>Eurotiales</taxon>
        <taxon>Aspergillaceae</taxon>
        <taxon>Aspergillus</taxon>
        <taxon>Aspergillus subgen. Circumdati</taxon>
    </lineage>
</organism>
<dbReference type="AlphaFoldDB" id="A0AAJ8BZY0"/>
<keyword evidence="1" id="KW-0812">Transmembrane</keyword>
<protein>
    <submittedName>
        <fullName evidence="2">Uncharacterized protein</fullName>
    </submittedName>
</protein>
<evidence type="ECO:0000313" key="2">
    <source>
        <dbReference type="RefSeq" id="XP_059606419.1"/>
    </source>
</evidence>
<reference evidence="2" key="2">
    <citation type="submission" date="2025-08" db="UniProtKB">
        <authorList>
            <consortium name="RefSeq"/>
        </authorList>
    </citation>
    <scope>IDENTIFICATION</scope>
</reference>
<accession>A0AAJ8BZY0</accession>
<name>A0AAJ8BZY0_ASPNG</name>
<proteinExistence type="predicted"/>